<dbReference type="eggNOG" id="COG0438">
    <property type="taxonomic scope" value="Bacteria"/>
</dbReference>
<dbReference type="Pfam" id="PF00534">
    <property type="entry name" value="Glycos_transf_1"/>
    <property type="match status" value="1"/>
</dbReference>
<keyword evidence="4" id="KW-1185">Reference proteome</keyword>
<gene>
    <name evidence="3" type="ORF">CCALI_01950</name>
</gene>
<dbReference type="HOGENOM" id="CLU_009583_0_3_0"/>
<evidence type="ECO:0000313" key="3">
    <source>
        <dbReference type="EMBL" id="CCW35757.1"/>
    </source>
</evidence>
<name>S0EZF7_CHTCT</name>
<dbReference type="InterPro" id="IPR001296">
    <property type="entry name" value="Glyco_trans_1"/>
</dbReference>
<dbReference type="AlphaFoldDB" id="S0EZF7"/>
<dbReference type="InterPro" id="IPR028098">
    <property type="entry name" value="Glyco_trans_4-like_N"/>
</dbReference>
<dbReference type="KEGG" id="ccz:CCALI_01950"/>
<dbReference type="STRING" id="454171.CP488_02144"/>
<dbReference type="PANTHER" id="PTHR12526">
    <property type="entry name" value="GLYCOSYLTRANSFERASE"/>
    <property type="match status" value="1"/>
</dbReference>
<evidence type="ECO:0000259" key="2">
    <source>
        <dbReference type="Pfam" id="PF13439"/>
    </source>
</evidence>
<feature type="domain" description="Glycosyltransferase subfamily 4-like N-terminal" evidence="2">
    <location>
        <begin position="9"/>
        <end position="154"/>
    </location>
</feature>
<dbReference type="Gene3D" id="3.40.50.2000">
    <property type="entry name" value="Glycogen Phosphorylase B"/>
    <property type="match status" value="2"/>
</dbReference>
<keyword evidence="3" id="KW-0808">Transferase</keyword>
<dbReference type="Proteomes" id="UP000014227">
    <property type="component" value="Chromosome I"/>
</dbReference>
<reference evidence="4" key="1">
    <citation type="submission" date="2013-03" db="EMBL/GenBank/DDBJ databases">
        <title>Genome sequence of Chthonomonas calidirosea, the first sequenced genome from the Armatimonadetes phylum (formally candidate division OP10).</title>
        <authorList>
            <person name="Lee K.C.Y."/>
            <person name="Morgan X.C."/>
            <person name="Dunfield P.F."/>
            <person name="Tamas I."/>
            <person name="Houghton K.M."/>
            <person name="Vyssotski M."/>
            <person name="Ryan J.L.J."/>
            <person name="Lagutin K."/>
            <person name="McDonald I.R."/>
            <person name="Stott M.B."/>
        </authorList>
    </citation>
    <scope>NUCLEOTIDE SEQUENCE [LARGE SCALE GENOMIC DNA]</scope>
    <source>
        <strain evidence="4">DSM 23976 / ICMP 18418 / T49</strain>
    </source>
</reference>
<proteinExistence type="predicted"/>
<dbReference type="PATRIC" id="fig|1303518.3.peg.2006"/>
<dbReference type="PANTHER" id="PTHR12526:SF636">
    <property type="entry name" value="BLL3647 PROTEIN"/>
    <property type="match status" value="1"/>
</dbReference>
<accession>S0EZF7</accession>
<evidence type="ECO:0000313" key="4">
    <source>
        <dbReference type="Proteomes" id="UP000014227"/>
    </source>
</evidence>
<dbReference type="EMBL" id="HF951689">
    <property type="protein sequence ID" value="CCW35757.1"/>
    <property type="molecule type" value="Genomic_DNA"/>
</dbReference>
<feature type="domain" description="Glycosyl transferase family 1" evidence="1">
    <location>
        <begin position="166"/>
        <end position="332"/>
    </location>
</feature>
<sequence>MEIISGVGVNGAVVHCLLLTQELARRGNEVVLVCRHNAWIGQQLAHTANVTVVESDMRRWPLDELRRMAALARERQIEVINTHMSRAHNFGVFLQRFSGIPCVTTAHSHKIHPHWWFAHHIIAVSEQTRRYHLRFNRVRASRIDTVHGFVDVTRFRGLDAHTRLQTRADLGVDEETFLVGAIGDFLPRKGQLYLVRALPQLLERIPRLRLALAGSVRTESYYQKVRREASRLGVQEAILWLGYRQDVPQLLASFDVYTLVSLDEMFPVAILEAMAAQKPIVATAVGGTPECAAEVDSIYLIPPADPQAIVKALVELYEDPQKRAQLGQRAYETVCAHFTVEQQVPKIEAVFRKAIAAARR</sequence>
<dbReference type="Pfam" id="PF13439">
    <property type="entry name" value="Glyco_transf_4"/>
    <property type="match status" value="1"/>
</dbReference>
<dbReference type="GO" id="GO:0016757">
    <property type="term" value="F:glycosyltransferase activity"/>
    <property type="evidence" value="ECO:0007669"/>
    <property type="project" value="InterPro"/>
</dbReference>
<dbReference type="CDD" id="cd03801">
    <property type="entry name" value="GT4_PimA-like"/>
    <property type="match status" value="1"/>
</dbReference>
<protein>
    <submittedName>
        <fullName evidence="3">Glycosyltransferase</fullName>
    </submittedName>
</protein>
<evidence type="ECO:0000259" key="1">
    <source>
        <dbReference type="Pfam" id="PF00534"/>
    </source>
</evidence>
<dbReference type="InParanoid" id="S0EZF7"/>
<organism evidence="3 4">
    <name type="scientific">Chthonomonas calidirosea (strain DSM 23976 / ICMP 18418 / T49)</name>
    <dbReference type="NCBI Taxonomy" id="1303518"/>
    <lineage>
        <taxon>Bacteria</taxon>
        <taxon>Bacillati</taxon>
        <taxon>Armatimonadota</taxon>
        <taxon>Chthonomonadia</taxon>
        <taxon>Chthonomonadales</taxon>
        <taxon>Chthonomonadaceae</taxon>
        <taxon>Chthonomonas</taxon>
    </lineage>
</organism>
<dbReference type="SUPFAM" id="SSF53756">
    <property type="entry name" value="UDP-Glycosyltransferase/glycogen phosphorylase"/>
    <property type="match status" value="1"/>
</dbReference>